<evidence type="ECO:0000256" key="1">
    <source>
        <dbReference type="PIRSR" id="PIRSR607822-1"/>
    </source>
</evidence>
<keyword evidence="3" id="KW-1185">Reference proteome</keyword>
<keyword evidence="1" id="KW-0479">Metal-binding</keyword>
<dbReference type="SUPFAM" id="SSF158745">
    <property type="entry name" value="LanC-like"/>
    <property type="match status" value="1"/>
</dbReference>
<evidence type="ECO:0000313" key="3">
    <source>
        <dbReference type="Proteomes" id="UP000002945"/>
    </source>
</evidence>
<dbReference type="SMART" id="SM01260">
    <property type="entry name" value="LANC_like"/>
    <property type="match status" value="1"/>
</dbReference>
<dbReference type="Pfam" id="PF05147">
    <property type="entry name" value="LANC_like"/>
    <property type="match status" value="1"/>
</dbReference>
<dbReference type="eggNOG" id="COG4403">
    <property type="taxonomic scope" value="Bacteria"/>
</dbReference>
<dbReference type="Gene3D" id="1.50.10.20">
    <property type="match status" value="1"/>
</dbReference>
<dbReference type="PRINTS" id="PR01955">
    <property type="entry name" value="LANCFRANKIA"/>
</dbReference>
<feature type="binding site" evidence="1">
    <location>
        <position position="249"/>
    </location>
    <ligand>
        <name>Zn(2+)</name>
        <dbReference type="ChEBI" id="CHEBI:29105"/>
    </ligand>
</feature>
<sequence>MKEKIHLHLESIDFFIKSFDNKSITINSGLPGIIIFYFHLHEVTKETRHYDSAIHYLEILYDQLENDLPDSYLFSSGLAGIGWFFNYIRRFVEIENAFDTAEFDITFMEVAKNELKRKNYEFISGFSGILLYILSKENTDIQLLQTFVDDVHEDIFKLEDPISFFEQKDTRHEFPSINFGVSHGMYGFVAVLNKLFARQINPKKCEAILRLIINFTFKHKKDFITNGSFFPNRIGKTINQSNHNRLAWCYGDLGILTVLYTTSFLLKDIVLQKEVTTMLIHTTHRKDMEVLMMNDVWLCHGTSGAAHIFQRLYITTQIDDFKFAANYWYSKTLQQLDRGTPQIKSNHTQIGSYARKDVTGFLLGYAGLGLSLLSKLQTTTLDWDEMLLMS</sequence>
<dbReference type="OrthoDB" id="6313827at2"/>
<reference evidence="2 3" key="1">
    <citation type="journal article" date="2011" name="J. Bacteriol.">
        <title>Genome sequence of the algicidal bacterium Kordia algicida OT-1.</title>
        <authorList>
            <person name="Lee H.S."/>
            <person name="Kang S.G."/>
            <person name="Kwon K.K."/>
            <person name="Lee J.H."/>
            <person name="Kim S.J."/>
        </authorList>
    </citation>
    <scope>NUCLEOTIDE SEQUENCE [LARGE SCALE GENOMIC DNA]</scope>
    <source>
        <strain evidence="2 3">OT-1</strain>
    </source>
</reference>
<keyword evidence="1" id="KW-0862">Zinc</keyword>
<name>A9DWM4_9FLAO</name>
<protein>
    <submittedName>
        <fullName evidence="2">Lantibiotic biosynthesis protein</fullName>
    </submittedName>
</protein>
<dbReference type="RefSeq" id="WP_007093989.1">
    <property type="nucleotide sequence ID" value="NZ_CP142125.1"/>
</dbReference>
<feature type="binding site" evidence="1">
    <location>
        <position position="299"/>
    </location>
    <ligand>
        <name>Zn(2+)</name>
        <dbReference type="ChEBI" id="CHEBI:29105"/>
    </ligand>
</feature>
<organism evidence="2 3">
    <name type="scientific">Kordia algicida OT-1</name>
    <dbReference type="NCBI Taxonomy" id="391587"/>
    <lineage>
        <taxon>Bacteria</taxon>
        <taxon>Pseudomonadati</taxon>
        <taxon>Bacteroidota</taxon>
        <taxon>Flavobacteriia</taxon>
        <taxon>Flavobacteriales</taxon>
        <taxon>Flavobacteriaceae</taxon>
        <taxon>Kordia</taxon>
    </lineage>
</organism>
<feature type="binding site" evidence="1">
    <location>
        <position position="300"/>
    </location>
    <ligand>
        <name>Zn(2+)</name>
        <dbReference type="ChEBI" id="CHEBI:29105"/>
    </ligand>
</feature>
<gene>
    <name evidence="2" type="ORF">KAOT1_07113</name>
</gene>
<evidence type="ECO:0000313" key="2">
    <source>
        <dbReference type="EMBL" id="EDP95918.1"/>
    </source>
</evidence>
<dbReference type="AlphaFoldDB" id="A9DWM4"/>
<dbReference type="EMBL" id="ABIB01000005">
    <property type="protein sequence ID" value="EDP95918.1"/>
    <property type="molecule type" value="Genomic_DNA"/>
</dbReference>
<comment type="caution">
    <text evidence="2">The sequence shown here is derived from an EMBL/GenBank/DDBJ whole genome shotgun (WGS) entry which is preliminary data.</text>
</comment>
<dbReference type="GO" id="GO:0046872">
    <property type="term" value="F:metal ion binding"/>
    <property type="evidence" value="ECO:0007669"/>
    <property type="project" value="UniProtKB-KW"/>
</dbReference>
<dbReference type="InterPro" id="IPR007822">
    <property type="entry name" value="LANC-like"/>
</dbReference>
<dbReference type="PRINTS" id="PR01950">
    <property type="entry name" value="LANCSUPER"/>
</dbReference>
<dbReference type="Proteomes" id="UP000002945">
    <property type="component" value="Unassembled WGS sequence"/>
</dbReference>
<dbReference type="STRING" id="391587.KAOT1_07113"/>
<accession>A9DWM4</accession>
<proteinExistence type="predicted"/>
<dbReference type="HOGENOM" id="CLU_049438_1_0_10"/>
<dbReference type="GO" id="GO:0031179">
    <property type="term" value="P:peptide modification"/>
    <property type="evidence" value="ECO:0007669"/>
    <property type="project" value="InterPro"/>
</dbReference>